<comment type="caution">
    <text evidence="1">The sequence shown here is derived from an EMBL/GenBank/DDBJ whole genome shotgun (WGS) entry which is preliminary data.</text>
</comment>
<protein>
    <submittedName>
        <fullName evidence="1">Uncharacterized protein</fullName>
    </submittedName>
</protein>
<dbReference type="OrthoDB" id="766911at2"/>
<sequence length="1024" mass="116694">MEQAAILFGDFDGKGNALIIRMNNLSNPVYTVDGYLIGFTANNIDYFQFDKTDFKENEEKINAGYYSLQDWLEYWADKKKSNEIRKFDNSNFMKVQVGDQVSVVKQKITYDAQSYNLNEEYKYTWNLANVYSVPFKRNKIYIPDNITPQLKVYNPEGNATEFFNNNMYLINNMSSIEKKNEVASYLIYSAYCIHHINNSILTLFTEASYQSYIIEQKAYWSNPFSGASNLQESDVIKLLRDFYQEVLNFYVTGFRCKEKIKNAVGNKKLFYLTLFMSVKALTTLTAKLKIEVLKESVDEMSRIFEREAVENLAVRIANSFNANSLDRIDEFLEGLVKYENCIEKEDIKYTLYQYIYDRLSTSLNITKGLIQLSNWIVNTKFKATDTKGAFAQAIYILWQYSKYNPFTEAGELKPNVIGFKKLDNSTTPKISYDTVGDNNITKTFYYSHEAASEPFSSTVGNSYNFYFNVVYENAAPLIIPYNSNKSVGLYLNSFNFEFSGFKIKASEKYVAHYSTRGGMTQPKEALYGTYDIFQPVSLINTDIDSPVPIVTTTGNPTQISGLTINSFIPIFLLKYYDDAIDKSNAETLIGYTVDGVLTFSGIGNLTKLRHLRWAALGTSEAGIFIKENLRVLLGGLEFSSGVVSYLANFIDCNDNDEFCHNFKNFAMAFQLATLSLTAADGLASIAMRKSAKGMVQATGKTSQAEIIAELKNKLAGIDGNNSGQDIIDELAANIYYMDDAGSILDRLLKYSKDIRKRVNDKVDFANKVRGNAFDMFFYSADDIKEIAEHVLLKSNLAGDFLERFCADLVYIASKEGKKISKAELKKQISFWFDEIKKRGYASGFASLQKFKSFGQKANNYFKNEFQFWDEEILANIDFEHYDDYDDWLDFNFEDKVKLKVQGSANRKYLQGDPLEHVSGNDLPTGNPGDFEFALEMNPDDFNIFIQICKEYGKHNGKARLDNIGNISSKGFFHKDDILALFGSKFVDGLKNSTKMDLQPLLREKINFAIVKKGGPYDLEPYLDF</sequence>
<gene>
    <name evidence="1" type="ORF">PMI13_00514</name>
</gene>
<name>J2TB36_9FLAO</name>
<keyword evidence="2" id="KW-1185">Reference proteome</keyword>
<organism evidence="1 2">
    <name type="scientific">Chryseobacterium populi</name>
    <dbReference type="NCBI Taxonomy" id="1144316"/>
    <lineage>
        <taxon>Bacteria</taxon>
        <taxon>Pseudomonadati</taxon>
        <taxon>Bacteroidota</taxon>
        <taxon>Flavobacteriia</taxon>
        <taxon>Flavobacteriales</taxon>
        <taxon>Weeksellaceae</taxon>
        <taxon>Chryseobacterium group</taxon>
        <taxon>Chryseobacterium</taxon>
    </lineage>
</organism>
<accession>J2TB36</accession>
<dbReference type="PATRIC" id="fig|1144316.3.peg.528"/>
<reference evidence="1 2" key="1">
    <citation type="journal article" date="2012" name="J. Bacteriol.">
        <title>Twenty-one genome sequences from Pseudomonas species and 19 genome sequences from diverse bacteria isolated from the rhizosphere and endosphere of Populus deltoides.</title>
        <authorList>
            <person name="Brown S.D."/>
            <person name="Utturkar S.M."/>
            <person name="Klingeman D.M."/>
            <person name="Johnson C.M."/>
            <person name="Martin S.L."/>
            <person name="Land M.L."/>
            <person name="Lu T.Y."/>
            <person name="Schadt C.W."/>
            <person name="Doktycz M.J."/>
            <person name="Pelletier D.A."/>
        </authorList>
    </citation>
    <scope>NUCLEOTIDE SEQUENCE [LARGE SCALE GENOMIC DNA]</scope>
    <source>
        <strain evidence="1 2">CF314</strain>
    </source>
</reference>
<dbReference type="EMBL" id="AKJY01000006">
    <property type="protein sequence ID" value="EJL75367.1"/>
    <property type="molecule type" value="Genomic_DNA"/>
</dbReference>
<dbReference type="RefSeq" id="WP_007840357.1">
    <property type="nucleotide sequence ID" value="NZ_AKJY01000006.1"/>
</dbReference>
<proteinExistence type="predicted"/>
<dbReference type="Proteomes" id="UP000007509">
    <property type="component" value="Unassembled WGS sequence"/>
</dbReference>
<dbReference type="AlphaFoldDB" id="J2TB36"/>
<evidence type="ECO:0000313" key="1">
    <source>
        <dbReference type="EMBL" id="EJL75367.1"/>
    </source>
</evidence>
<evidence type="ECO:0000313" key="2">
    <source>
        <dbReference type="Proteomes" id="UP000007509"/>
    </source>
</evidence>